<keyword evidence="3" id="KW-1185">Reference proteome</keyword>
<dbReference type="GeneID" id="94288558"/>
<dbReference type="InterPro" id="IPR024395">
    <property type="entry name" value="CLASP_N_dom"/>
</dbReference>
<dbReference type="InterPro" id="IPR011989">
    <property type="entry name" value="ARM-like"/>
</dbReference>
<reference evidence="2 3" key="1">
    <citation type="submission" date="2021-02" db="EMBL/GenBank/DDBJ databases">
        <title>Porcisia hertigi Genome sequencing and assembly.</title>
        <authorList>
            <person name="Almutairi H."/>
            <person name="Gatherer D."/>
        </authorList>
    </citation>
    <scope>NUCLEOTIDE SEQUENCE [LARGE SCALE GENOMIC DNA]</scope>
    <source>
        <strain evidence="2 3">C119</strain>
    </source>
</reference>
<comment type="caution">
    <text evidence="2">The sequence shown here is derived from an EMBL/GenBank/DDBJ whole genome shotgun (WGS) entry which is preliminary data.</text>
</comment>
<dbReference type="RefSeq" id="XP_067754638.1">
    <property type="nucleotide sequence ID" value="XM_067898481.1"/>
</dbReference>
<organism evidence="2 3">
    <name type="scientific">Porcisia hertigi</name>
    <dbReference type="NCBI Taxonomy" id="2761500"/>
    <lineage>
        <taxon>Eukaryota</taxon>
        <taxon>Discoba</taxon>
        <taxon>Euglenozoa</taxon>
        <taxon>Kinetoplastea</taxon>
        <taxon>Metakinetoplastina</taxon>
        <taxon>Trypanosomatida</taxon>
        <taxon>Trypanosomatidae</taxon>
        <taxon>Leishmaniinae</taxon>
        <taxon>Porcisia</taxon>
    </lineage>
</organism>
<dbReference type="GO" id="GO:0005819">
    <property type="term" value="C:spindle"/>
    <property type="evidence" value="ECO:0007669"/>
    <property type="project" value="UniProtKB-ARBA"/>
</dbReference>
<dbReference type="Proteomes" id="UP000674318">
    <property type="component" value="Chromosome 32"/>
</dbReference>
<gene>
    <name evidence="2" type="ORF">JKF63_02456</name>
</gene>
<dbReference type="PANTHER" id="PTHR21567:SF9">
    <property type="entry name" value="CLIP-ASSOCIATING PROTEIN"/>
    <property type="match status" value="1"/>
</dbReference>
<evidence type="ECO:0000259" key="1">
    <source>
        <dbReference type="Pfam" id="PF12348"/>
    </source>
</evidence>
<feature type="domain" description="CLASP N-terminal" evidence="1">
    <location>
        <begin position="78"/>
        <end position="253"/>
    </location>
</feature>
<proteinExistence type="predicted"/>
<evidence type="ECO:0000313" key="3">
    <source>
        <dbReference type="Proteomes" id="UP000674318"/>
    </source>
</evidence>
<dbReference type="GO" id="GO:0000278">
    <property type="term" value="P:mitotic cell cycle"/>
    <property type="evidence" value="ECO:0007669"/>
    <property type="project" value="UniProtKB-ARBA"/>
</dbReference>
<dbReference type="GO" id="GO:0000226">
    <property type="term" value="P:microtubule cytoskeleton organization"/>
    <property type="evidence" value="ECO:0007669"/>
    <property type="project" value="UniProtKB-ARBA"/>
</dbReference>
<evidence type="ECO:0000313" key="2">
    <source>
        <dbReference type="EMBL" id="KAG5496155.1"/>
    </source>
</evidence>
<dbReference type="AlphaFoldDB" id="A0A836I417"/>
<dbReference type="KEGG" id="phet:94288558"/>
<dbReference type="GO" id="GO:0005881">
    <property type="term" value="C:cytoplasmic microtubule"/>
    <property type="evidence" value="ECO:0007669"/>
    <property type="project" value="TreeGrafter"/>
</dbReference>
<protein>
    <recommendedName>
        <fullName evidence="1">CLASP N-terminal domain-containing protein</fullName>
    </recommendedName>
</protein>
<name>A0A836I417_9TRYP</name>
<dbReference type="InterPro" id="IPR016024">
    <property type="entry name" value="ARM-type_fold"/>
</dbReference>
<dbReference type="Gene3D" id="1.25.10.10">
    <property type="entry name" value="Leucine-rich Repeat Variant"/>
    <property type="match status" value="3"/>
</dbReference>
<dbReference type="EMBL" id="JAFJZO010000032">
    <property type="protein sequence ID" value="KAG5496155.1"/>
    <property type="molecule type" value="Genomic_DNA"/>
</dbReference>
<dbReference type="GO" id="GO:0008017">
    <property type="term" value="F:microtubule binding"/>
    <property type="evidence" value="ECO:0007669"/>
    <property type="project" value="TreeGrafter"/>
</dbReference>
<dbReference type="SUPFAM" id="SSF48371">
    <property type="entry name" value="ARM repeat"/>
    <property type="match status" value="1"/>
</dbReference>
<dbReference type="OrthoDB" id="46159at2759"/>
<sequence>MAHPGNVALSDEAVLRRVQLLGDAITREQQQTKDAIGLRQSLRDQRIQLGLLEEVARLLVDDVPGRPAFVGWMSLYMKKCLLQSMESRRTPVVLAAINVVKTLAENGASRSAVAVICSWFLPCMVRLAGSPSVASAVSAAAMQAVLSVAQKCMFTLESVSQLVCGCGGASSAVRRCSLEVLRSYLQAAKGTTAQMPVTSYNAALHRVLRDRMRDADAEVRHAARRCFWSLHVLDQASTEALFRTLPVGVQRQLAAERTESMQELNVIESSSGHSTLAPPAPIRGNCVVPNSHTPDTACGSRTVTMKDDLQSAVAIRARTLNALAMFSGKTRRQLLRSSRETGHHPEAGAITPIPYSYARRGGASAVGAASAHFYAAPHRPNGHPSFFSSLESTDWSIRHAAVLEGQRLCETGSLIGVDLAAFLAGLITRLQDIHFRVVEGAQRCLRVLMARAPSATEKELHTLLSPLVSALVRNTSHARPSVSAGARHLLDCIVRTHEPPQEVLMAVLHTADNVAGSCLSMAQRCAEVLHYFIVVRSTLFVEVSIMSMTVQGILAHVRVLEGLLRKGNCSSGPRAAQGSWFHALGAVFLVCPESFRKVVSRLDPSRQEEARAALRESFGLADADREGSLPDASAVCERWSRCQFAEELKVHTTSNRSVKGSDELLSAAGGQITEDGGVSEVSSLTFGALRHASQQLCEFLSVPETCPPSCKAIATHSEDAVAAVSPPLPIVTPHVAQPAAATFTPSHAPVCAEEGDRYSVADTTVQRLSLQGAVRDKDPVANYLRERPHLRSIEERRRALLSLAEALRYGGATSEKVIFTHRLSCVQEEVERLIVHWERDLSGMEGEMNHRVRCAVLAALQVLVQWPAARSSLARQLTRVLGICRAGLDDPFLGVQLQAASCLDTLLIASKLPADLCLSAITNCVTKWLDGPTSNEGSPGWVKLLHMIPRVVEQVQPTPAAVKGTNRLAPGVSPVEAGCEREFILTTPILQRVVTALSRCLGHCHVAVRFCAVLVVVAIRRTLGDVVALPLLAPLSAAEMRLVDAYMGKVAVEHPWRLMV</sequence>
<accession>A0A836I417</accession>
<dbReference type="Pfam" id="PF12348">
    <property type="entry name" value="CLASP_N"/>
    <property type="match status" value="1"/>
</dbReference>
<dbReference type="PANTHER" id="PTHR21567">
    <property type="entry name" value="CLASP"/>
    <property type="match status" value="1"/>
</dbReference>